<dbReference type="GO" id="GO:0009103">
    <property type="term" value="P:lipopolysaccharide biosynthetic process"/>
    <property type="evidence" value="ECO:0007669"/>
    <property type="project" value="TreeGrafter"/>
</dbReference>
<feature type="transmembrane region" description="Helical" evidence="8">
    <location>
        <begin position="178"/>
        <end position="209"/>
    </location>
</feature>
<evidence type="ECO:0000256" key="3">
    <source>
        <dbReference type="ARBA" id="ARBA00022676"/>
    </source>
</evidence>
<dbReference type="InterPro" id="IPR050297">
    <property type="entry name" value="LipidA_mod_glycosyltrf_83"/>
</dbReference>
<feature type="transmembrane region" description="Helical" evidence="8">
    <location>
        <begin position="305"/>
        <end position="323"/>
    </location>
</feature>
<evidence type="ECO:0000256" key="2">
    <source>
        <dbReference type="ARBA" id="ARBA00022475"/>
    </source>
</evidence>
<dbReference type="GO" id="GO:0005886">
    <property type="term" value="C:plasma membrane"/>
    <property type="evidence" value="ECO:0007669"/>
    <property type="project" value="UniProtKB-SubCell"/>
</dbReference>
<keyword evidence="11" id="KW-1185">Reference proteome</keyword>
<feature type="domain" description="Glycosyltransferase RgtA/B/C/D-like" evidence="9">
    <location>
        <begin position="69"/>
        <end position="236"/>
    </location>
</feature>
<evidence type="ECO:0000256" key="7">
    <source>
        <dbReference type="ARBA" id="ARBA00023136"/>
    </source>
</evidence>
<evidence type="ECO:0000313" key="10">
    <source>
        <dbReference type="EMBL" id="AQS84670.1"/>
    </source>
</evidence>
<keyword evidence="6 8" id="KW-1133">Transmembrane helix</keyword>
<dbReference type="STRING" id="435.A0U92_07625"/>
<dbReference type="PANTHER" id="PTHR33908:SF3">
    <property type="entry name" value="UNDECAPRENYL PHOSPHATE-ALPHA-4-AMINO-4-DEOXY-L-ARABINOSE ARABINOSYL TRANSFERASE"/>
    <property type="match status" value="1"/>
</dbReference>
<accession>A0A1U9KFU3</accession>
<keyword evidence="5 8" id="KW-0812">Transmembrane</keyword>
<dbReference type="PANTHER" id="PTHR33908">
    <property type="entry name" value="MANNOSYLTRANSFERASE YKCB-RELATED"/>
    <property type="match status" value="1"/>
</dbReference>
<dbReference type="KEGG" id="aace:A0U92_07625"/>
<proteinExistence type="predicted"/>
<comment type="subcellular location">
    <subcellularLocation>
        <location evidence="1">Cell membrane</location>
        <topology evidence="1">Multi-pass membrane protein</topology>
    </subcellularLocation>
</comment>
<gene>
    <name evidence="10" type="ORF">A0U92_07625</name>
</gene>
<feature type="transmembrane region" description="Helical" evidence="8">
    <location>
        <begin position="147"/>
        <end position="163"/>
    </location>
</feature>
<dbReference type="OrthoDB" id="9810951at2"/>
<feature type="transmembrane region" description="Helical" evidence="8">
    <location>
        <begin position="221"/>
        <end position="242"/>
    </location>
</feature>
<dbReference type="AlphaFoldDB" id="A0A1U9KFU3"/>
<dbReference type="GO" id="GO:0016763">
    <property type="term" value="F:pentosyltransferase activity"/>
    <property type="evidence" value="ECO:0007669"/>
    <property type="project" value="TreeGrafter"/>
</dbReference>
<dbReference type="EMBL" id="CP014692">
    <property type="protein sequence ID" value="AQS84670.1"/>
    <property type="molecule type" value="Genomic_DNA"/>
</dbReference>
<keyword evidence="4 10" id="KW-0808">Transferase</keyword>
<dbReference type="RefSeq" id="WP_077812709.1">
    <property type="nucleotide sequence ID" value="NZ_CP014692.1"/>
</dbReference>
<dbReference type="Pfam" id="PF13231">
    <property type="entry name" value="PMT_2"/>
    <property type="match status" value="1"/>
</dbReference>
<name>A0A1U9KFU3_ACEAC</name>
<keyword evidence="2" id="KW-1003">Cell membrane</keyword>
<evidence type="ECO:0000256" key="8">
    <source>
        <dbReference type="SAM" id="Phobius"/>
    </source>
</evidence>
<evidence type="ECO:0000259" key="9">
    <source>
        <dbReference type="Pfam" id="PF13231"/>
    </source>
</evidence>
<feature type="transmembrane region" description="Helical" evidence="8">
    <location>
        <begin position="362"/>
        <end position="385"/>
    </location>
</feature>
<feature type="transmembrane region" description="Helical" evidence="8">
    <location>
        <begin position="275"/>
        <end position="298"/>
    </location>
</feature>
<evidence type="ECO:0000256" key="1">
    <source>
        <dbReference type="ARBA" id="ARBA00004651"/>
    </source>
</evidence>
<evidence type="ECO:0000313" key="11">
    <source>
        <dbReference type="Proteomes" id="UP000188937"/>
    </source>
</evidence>
<dbReference type="Proteomes" id="UP000188937">
    <property type="component" value="Chromosome"/>
</dbReference>
<sequence>MLKSKLTRTFFNRLLFLVFSAFLLLLPGRASIPPFDRDEPRYMQATAQMLETRNFIDVRFQDKPRYLQPAGIYWLEAAAVALTGTLPDRAVWAYRIPSLVAMTAATGLTAWMGAILFTPAAGLISGALLATSVLVEAEGRMATIDSMLLLAVLLAEFSLLLVLEDRSKDRETPIVTSLLFWSALGCGLMLKGPVILIPGLGTPLCLALVEKNGAWLQRLRFRWGWVVMLAIVLPWCVAIGMVSHGEFFQHSVGRNFLGKIGQGQEAHGAPPGFHLLVFILAFWPGSFFAAAALPFLWARRKSWQIQYLLCWMIPHWVVFELIATKLPHYVLPIYPAIALFTGAALCCSGDKWNWPQNKWGRIVLFSYGGLYLAVGMTLSVAGIIISEIVQGSVPAEAWLIAVGSFPLLILSAQAVIKMHMKRAAIYAMSSAVLIYTGLFLGVIPRLQAIWLSPRLTTLVDQHLLCPDTEVVSSSFSEPSFVFLMHGHVKFDNSKNAALMLASNKSCGLALVGRRDEKTFNEALLEKSIQVIEYGRVKGFNYSTGKWLDIGLYGVSSR</sequence>
<keyword evidence="7 8" id="KW-0472">Membrane</keyword>
<keyword evidence="3" id="KW-0328">Glycosyltransferase</keyword>
<feature type="transmembrane region" description="Helical" evidence="8">
    <location>
        <begin position="329"/>
        <end position="350"/>
    </location>
</feature>
<organism evidence="10 11">
    <name type="scientific">Acetobacter aceti</name>
    <dbReference type="NCBI Taxonomy" id="435"/>
    <lineage>
        <taxon>Bacteria</taxon>
        <taxon>Pseudomonadati</taxon>
        <taxon>Pseudomonadota</taxon>
        <taxon>Alphaproteobacteria</taxon>
        <taxon>Acetobacterales</taxon>
        <taxon>Acetobacteraceae</taxon>
        <taxon>Acetobacter</taxon>
        <taxon>Acetobacter subgen. Acetobacter</taxon>
    </lineage>
</organism>
<dbReference type="InterPro" id="IPR038731">
    <property type="entry name" value="RgtA/B/C-like"/>
</dbReference>
<feature type="transmembrane region" description="Helical" evidence="8">
    <location>
        <begin position="397"/>
        <end position="416"/>
    </location>
</feature>
<protein>
    <submittedName>
        <fullName evidence="10">Glycosyl transferase</fullName>
    </submittedName>
</protein>
<evidence type="ECO:0000256" key="4">
    <source>
        <dbReference type="ARBA" id="ARBA00022679"/>
    </source>
</evidence>
<dbReference type="GO" id="GO:0010041">
    <property type="term" value="P:response to iron(III) ion"/>
    <property type="evidence" value="ECO:0007669"/>
    <property type="project" value="TreeGrafter"/>
</dbReference>
<feature type="transmembrane region" description="Helical" evidence="8">
    <location>
        <begin position="423"/>
        <end position="443"/>
    </location>
</feature>
<feature type="transmembrane region" description="Helical" evidence="8">
    <location>
        <begin position="110"/>
        <end position="135"/>
    </location>
</feature>
<reference evidence="10 11" key="1">
    <citation type="submission" date="2016-03" db="EMBL/GenBank/DDBJ databases">
        <title>Acetic acid bacteria sequencing.</title>
        <authorList>
            <person name="Brandt J."/>
            <person name="Jakob F."/>
            <person name="Vogel R.F."/>
        </authorList>
    </citation>
    <scope>NUCLEOTIDE SEQUENCE [LARGE SCALE GENOMIC DNA]</scope>
    <source>
        <strain evidence="10 11">TMW2.1153</strain>
    </source>
</reference>
<evidence type="ECO:0000256" key="5">
    <source>
        <dbReference type="ARBA" id="ARBA00022692"/>
    </source>
</evidence>
<evidence type="ECO:0000256" key="6">
    <source>
        <dbReference type="ARBA" id="ARBA00022989"/>
    </source>
</evidence>